<protein>
    <submittedName>
        <fullName evidence="1">Uncharacterized protein</fullName>
    </submittedName>
</protein>
<reference evidence="2" key="1">
    <citation type="submission" date="2016-10" db="EMBL/GenBank/DDBJ databases">
        <authorList>
            <person name="Varghese N."/>
            <person name="Submissions S."/>
        </authorList>
    </citation>
    <scope>NUCLEOTIDE SEQUENCE [LARGE SCALE GENOMIC DNA]</scope>
    <source>
        <strain evidence="2">DSM 23664</strain>
    </source>
</reference>
<dbReference type="EMBL" id="FOLT01000008">
    <property type="protein sequence ID" value="SFC49137.1"/>
    <property type="molecule type" value="Genomic_DNA"/>
</dbReference>
<dbReference type="STRING" id="753702.SAMN04488102_10843"/>
<dbReference type="RefSeq" id="WP_091530503.1">
    <property type="nucleotide sequence ID" value="NZ_FOLT01000008.1"/>
</dbReference>
<gene>
    <name evidence="1" type="ORF">SAMN04488102_10843</name>
</gene>
<name>A0A1I1JKQ2_9LACT</name>
<dbReference type="OrthoDB" id="1956952at2"/>
<organism evidence="1 2">
    <name type="scientific">Alkalibacterium subtropicum</name>
    <dbReference type="NCBI Taxonomy" id="753702"/>
    <lineage>
        <taxon>Bacteria</taxon>
        <taxon>Bacillati</taxon>
        <taxon>Bacillota</taxon>
        <taxon>Bacilli</taxon>
        <taxon>Lactobacillales</taxon>
        <taxon>Carnobacteriaceae</taxon>
        <taxon>Alkalibacterium</taxon>
    </lineage>
</organism>
<dbReference type="Proteomes" id="UP000199612">
    <property type="component" value="Unassembled WGS sequence"/>
</dbReference>
<sequence length="88" mass="9582">MWIMSQGKEDLVKCVAFSVAKNIGGKKKHALTGTVSNGIWGRKEIILGLYETKETALNELANIQAGIANNSKVFEMSDENLAELENNG</sequence>
<evidence type="ECO:0000313" key="1">
    <source>
        <dbReference type="EMBL" id="SFC49137.1"/>
    </source>
</evidence>
<proteinExistence type="predicted"/>
<keyword evidence="2" id="KW-1185">Reference proteome</keyword>
<accession>A0A1I1JKQ2</accession>
<evidence type="ECO:0000313" key="2">
    <source>
        <dbReference type="Proteomes" id="UP000199612"/>
    </source>
</evidence>
<dbReference type="AlphaFoldDB" id="A0A1I1JKQ2"/>